<dbReference type="OrthoDB" id="5327923at2759"/>
<protein>
    <submittedName>
        <fullName evidence="2">Uncharacterized protein</fullName>
    </submittedName>
</protein>
<keyword evidence="3" id="KW-1185">Reference proteome</keyword>
<feature type="compositionally biased region" description="Basic and acidic residues" evidence="1">
    <location>
        <begin position="229"/>
        <end position="238"/>
    </location>
</feature>
<dbReference type="Proteomes" id="UP000184267">
    <property type="component" value="Unassembled WGS sequence"/>
</dbReference>
<gene>
    <name evidence="2" type="ORF">TRAPUB_2332</name>
</gene>
<feature type="compositionally biased region" description="Low complexity" evidence="1">
    <location>
        <begin position="14"/>
        <end position="29"/>
    </location>
</feature>
<name>A0A1M2VGU4_TRAPU</name>
<evidence type="ECO:0000313" key="2">
    <source>
        <dbReference type="EMBL" id="OJT06815.1"/>
    </source>
</evidence>
<organism evidence="2 3">
    <name type="scientific">Trametes pubescens</name>
    <name type="common">White-rot fungus</name>
    <dbReference type="NCBI Taxonomy" id="154538"/>
    <lineage>
        <taxon>Eukaryota</taxon>
        <taxon>Fungi</taxon>
        <taxon>Dikarya</taxon>
        <taxon>Basidiomycota</taxon>
        <taxon>Agaricomycotina</taxon>
        <taxon>Agaricomycetes</taxon>
        <taxon>Polyporales</taxon>
        <taxon>Polyporaceae</taxon>
        <taxon>Trametes</taxon>
    </lineage>
</organism>
<dbReference type="STRING" id="154538.A0A1M2VGU4"/>
<dbReference type="EMBL" id="MNAD01001255">
    <property type="protein sequence ID" value="OJT06815.1"/>
    <property type="molecule type" value="Genomic_DNA"/>
</dbReference>
<evidence type="ECO:0000313" key="3">
    <source>
        <dbReference type="Proteomes" id="UP000184267"/>
    </source>
</evidence>
<accession>A0A1M2VGU4</accession>
<sequence length="320" mass="34923">MPVDVECPPPGLELPPSSRSPSPANTASPIDTDVEIPAEDAVNSEATNPVHLDDLLHLEPTIFQEDLTLYSLDGVEPLETFIPDALLPDDLLVHDSFNITGTCDPAHPSIPVHYARVFPTSPDNITGRRTPYSARDPNKPVLVAHLYLRNTNRLGAGSHSTVYRAPLELRLDPASQERSRVSVVVKTARNECGAHEMLQREAQMYNVFPRRFMEESDGDIDEHAMVSAHADDGAHSDAPEPPAAAAEPVGKRQHAPIFTMVGLTLSEEGAGGSKRLPPIVPKFFGHYVLLERDYGNTMFRYPLCAAETPHAPLNGPRPSC</sequence>
<proteinExistence type="predicted"/>
<feature type="region of interest" description="Disordered" evidence="1">
    <location>
        <begin position="229"/>
        <end position="250"/>
    </location>
</feature>
<reference evidence="2 3" key="1">
    <citation type="submission" date="2016-10" db="EMBL/GenBank/DDBJ databases">
        <title>Genome sequence of the basidiomycete white-rot fungus Trametes pubescens.</title>
        <authorList>
            <person name="Makela M.R."/>
            <person name="Granchi Z."/>
            <person name="Peng M."/>
            <person name="De Vries R.P."/>
            <person name="Grigoriev I."/>
            <person name="Riley R."/>
            <person name="Hilden K."/>
        </authorList>
    </citation>
    <scope>NUCLEOTIDE SEQUENCE [LARGE SCALE GENOMIC DNA]</scope>
    <source>
        <strain evidence="2 3">FBCC735</strain>
    </source>
</reference>
<evidence type="ECO:0000256" key="1">
    <source>
        <dbReference type="SAM" id="MobiDB-lite"/>
    </source>
</evidence>
<comment type="caution">
    <text evidence="2">The sequence shown here is derived from an EMBL/GenBank/DDBJ whole genome shotgun (WGS) entry which is preliminary data.</text>
</comment>
<dbReference type="AlphaFoldDB" id="A0A1M2VGU4"/>
<feature type="region of interest" description="Disordered" evidence="1">
    <location>
        <begin position="1"/>
        <end position="30"/>
    </location>
</feature>